<name>A0ABW6SUG5_9ACTN</name>
<keyword evidence="2" id="KW-1185">Reference proteome</keyword>
<sequence length="50" mass="5318">MFIAGMLTVLALALALIGWGSTDITQIMSQVTALVAMYVIKQPPPDGTRL</sequence>
<dbReference type="RefSeq" id="WP_387414099.1">
    <property type="nucleotide sequence ID" value="NZ_JBIASD010000015.1"/>
</dbReference>
<organism evidence="1 2">
    <name type="scientific">Microtetraspora malaysiensis</name>
    <dbReference type="NCBI Taxonomy" id="161358"/>
    <lineage>
        <taxon>Bacteria</taxon>
        <taxon>Bacillati</taxon>
        <taxon>Actinomycetota</taxon>
        <taxon>Actinomycetes</taxon>
        <taxon>Streptosporangiales</taxon>
        <taxon>Streptosporangiaceae</taxon>
        <taxon>Microtetraspora</taxon>
    </lineage>
</organism>
<evidence type="ECO:0000313" key="2">
    <source>
        <dbReference type="Proteomes" id="UP001602013"/>
    </source>
</evidence>
<dbReference type="EMBL" id="JBIASD010000015">
    <property type="protein sequence ID" value="MFF3668523.1"/>
    <property type="molecule type" value="Genomic_DNA"/>
</dbReference>
<comment type="caution">
    <text evidence="1">The sequence shown here is derived from an EMBL/GenBank/DDBJ whole genome shotgun (WGS) entry which is preliminary data.</text>
</comment>
<accession>A0ABW6SUG5</accession>
<reference evidence="1 2" key="1">
    <citation type="submission" date="2024-10" db="EMBL/GenBank/DDBJ databases">
        <title>The Natural Products Discovery Center: Release of the First 8490 Sequenced Strains for Exploring Actinobacteria Biosynthetic Diversity.</title>
        <authorList>
            <person name="Kalkreuter E."/>
            <person name="Kautsar S.A."/>
            <person name="Yang D."/>
            <person name="Bader C.D."/>
            <person name="Teijaro C.N."/>
            <person name="Fluegel L."/>
            <person name="Davis C.M."/>
            <person name="Simpson J.R."/>
            <person name="Lauterbach L."/>
            <person name="Steele A.D."/>
            <person name="Gui C."/>
            <person name="Meng S."/>
            <person name="Li G."/>
            <person name="Viehrig K."/>
            <person name="Ye F."/>
            <person name="Su P."/>
            <person name="Kiefer A.F."/>
            <person name="Nichols A."/>
            <person name="Cepeda A.J."/>
            <person name="Yan W."/>
            <person name="Fan B."/>
            <person name="Jiang Y."/>
            <person name="Adhikari A."/>
            <person name="Zheng C.-J."/>
            <person name="Schuster L."/>
            <person name="Cowan T.M."/>
            <person name="Smanski M.J."/>
            <person name="Chevrette M.G."/>
            <person name="De Carvalho L.P.S."/>
            <person name="Shen B."/>
        </authorList>
    </citation>
    <scope>NUCLEOTIDE SEQUENCE [LARGE SCALE GENOMIC DNA]</scope>
    <source>
        <strain evidence="1 2">NPDC002173</strain>
    </source>
</reference>
<evidence type="ECO:0000313" key="1">
    <source>
        <dbReference type="EMBL" id="MFF3668523.1"/>
    </source>
</evidence>
<proteinExistence type="predicted"/>
<gene>
    <name evidence="1" type="ORF">ACFYXI_23335</name>
</gene>
<protein>
    <submittedName>
        <fullName evidence="1">Uncharacterized protein</fullName>
    </submittedName>
</protein>
<dbReference type="Proteomes" id="UP001602013">
    <property type="component" value="Unassembled WGS sequence"/>
</dbReference>